<dbReference type="PANTHER" id="PTHR12741">
    <property type="entry name" value="LYST-INTERACTING PROTEIN LIP5 DOPAMINE RESPONSIVE PROTEIN DRG-1"/>
    <property type="match status" value="1"/>
</dbReference>
<gene>
    <name evidence="3" type="ORF">U9M48_042218</name>
</gene>
<feature type="transmembrane region" description="Helical" evidence="1">
    <location>
        <begin position="550"/>
        <end position="570"/>
    </location>
</feature>
<feature type="transmembrane region" description="Helical" evidence="1">
    <location>
        <begin position="523"/>
        <end position="544"/>
    </location>
</feature>
<keyword evidence="1" id="KW-0472">Membrane</keyword>
<dbReference type="GO" id="GO:0005886">
    <property type="term" value="C:plasma membrane"/>
    <property type="evidence" value="ECO:0007669"/>
    <property type="project" value="TreeGrafter"/>
</dbReference>
<protein>
    <recommendedName>
        <fullName evidence="2">Glycosyl transferase 48 domain-containing protein</fullName>
    </recommendedName>
</protein>
<dbReference type="InterPro" id="IPR003440">
    <property type="entry name" value="Glyco_trans_48_dom"/>
</dbReference>
<keyword evidence="1" id="KW-1133">Transmembrane helix</keyword>
<dbReference type="Proteomes" id="UP001341281">
    <property type="component" value="Chromosome 10"/>
</dbReference>
<feature type="transmembrane region" description="Helical" evidence="1">
    <location>
        <begin position="282"/>
        <end position="303"/>
    </location>
</feature>
<feature type="domain" description="Glycosyl transferase 48" evidence="2">
    <location>
        <begin position="17"/>
        <end position="544"/>
    </location>
</feature>
<dbReference type="AlphaFoldDB" id="A0AAQ3UUV3"/>
<dbReference type="GO" id="GO:0006075">
    <property type="term" value="P:(1-&gt;3)-beta-D-glucan biosynthetic process"/>
    <property type="evidence" value="ECO:0007669"/>
    <property type="project" value="InterPro"/>
</dbReference>
<dbReference type="Pfam" id="PF02364">
    <property type="entry name" value="Glucan_synthase"/>
    <property type="match status" value="1"/>
</dbReference>
<keyword evidence="1" id="KW-0812">Transmembrane</keyword>
<evidence type="ECO:0000313" key="3">
    <source>
        <dbReference type="EMBL" id="WVZ96602.1"/>
    </source>
</evidence>
<feature type="transmembrane region" description="Helical" evidence="1">
    <location>
        <begin position="475"/>
        <end position="495"/>
    </location>
</feature>
<feature type="transmembrane region" description="Helical" evidence="1">
    <location>
        <begin position="238"/>
        <end position="262"/>
    </location>
</feature>
<feature type="non-terminal residue" evidence="3">
    <location>
        <position position="1"/>
    </location>
</feature>
<evidence type="ECO:0000259" key="2">
    <source>
        <dbReference type="Pfam" id="PF02364"/>
    </source>
</evidence>
<dbReference type="GO" id="GO:0000148">
    <property type="term" value="C:1,3-beta-D-glucan synthase complex"/>
    <property type="evidence" value="ECO:0007669"/>
    <property type="project" value="InterPro"/>
</dbReference>
<organism evidence="3 4">
    <name type="scientific">Paspalum notatum var. saurae</name>
    <dbReference type="NCBI Taxonomy" id="547442"/>
    <lineage>
        <taxon>Eukaryota</taxon>
        <taxon>Viridiplantae</taxon>
        <taxon>Streptophyta</taxon>
        <taxon>Embryophyta</taxon>
        <taxon>Tracheophyta</taxon>
        <taxon>Spermatophyta</taxon>
        <taxon>Magnoliopsida</taxon>
        <taxon>Liliopsida</taxon>
        <taxon>Poales</taxon>
        <taxon>Poaceae</taxon>
        <taxon>PACMAD clade</taxon>
        <taxon>Panicoideae</taxon>
        <taxon>Andropogonodae</taxon>
        <taxon>Paspaleae</taxon>
        <taxon>Paspalinae</taxon>
        <taxon>Paspalum</taxon>
    </lineage>
</organism>
<dbReference type="GO" id="GO:0003843">
    <property type="term" value="F:1,3-beta-D-glucan synthase activity"/>
    <property type="evidence" value="ECO:0007669"/>
    <property type="project" value="InterPro"/>
</dbReference>
<feature type="transmembrane region" description="Helical" evidence="1">
    <location>
        <begin position="591"/>
        <end position="611"/>
    </location>
</feature>
<feature type="transmembrane region" description="Helical" evidence="1">
    <location>
        <begin position="315"/>
        <end position="336"/>
    </location>
</feature>
<name>A0AAQ3UUV3_PASNO</name>
<reference evidence="3 4" key="1">
    <citation type="submission" date="2024-02" db="EMBL/GenBank/DDBJ databases">
        <title>High-quality chromosome-scale genome assembly of Pensacola bahiagrass (Paspalum notatum Flugge var. saurae).</title>
        <authorList>
            <person name="Vega J.M."/>
            <person name="Podio M."/>
            <person name="Orjuela J."/>
            <person name="Siena L.A."/>
            <person name="Pessino S.C."/>
            <person name="Combes M.C."/>
            <person name="Mariac C."/>
            <person name="Albertini E."/>
            <person name="Pupilli F."/>
            <person name="Ortiz J.P.A."/>
            <person name="Leblanc O."/>
        </authorList>
    </citation>
    <scope>NUCLEOTIDE SEQUENCE [LARGE SCALE GENOMIC DNA]</scope>
    <source>
        <strain evidence="3">R1</strain>
        <tissue evidence="3">Leaf</tissue>
    </source>
</reference>
<sequence>MGNVELFLHDPVLLQRRTTQESVDIYKIKLPGKAILGEGKPENQNHAIIFTRGECLQTIDMNQEHYIEEALKMRNLLQEFKKKHDGVRYPSILGVREHIYTGSVSSLAWFQSNQEATFGTIVHRVLADLLRVRFHYGHSDIFDRLFHLTRGGISKASWGINLNEAIFAGFNSILRGGNVTHHEYMQVGKGRDTALSHITAFEAKLANANGEQTLSRDIYRLGHRFDFIRMLSCYYTTIGFYFSAMISVWTVYVFLYGQLYLVLSGHHEALAIKRSFVHSTPFQAALASQAFVQFGLLMVLPLMMEIGLERGFRTALINFVLMQLQLASVFFTFSLGTKIHYYGRTLLSGAPVYLHTRRESGVFHVKFSENYRLYSRSHFVKGIELMFLLVLYEIFGHRGTTPHIITISMWFMVGSWLFAPFLFNPSVFEWQNIVDDWTDWNKWINNSGGIGVVAEKSWESWWEMQQEHLSYSGKWGTIVEIILALRFFVYHYGLLSQLNMTKHTRSVLTVSVSRRMFSVKFQVVFRLIKGLITLIPIVVVSIRIPHLTVLDIFIFVLAFLSTGWGFLQIAQVMKRPILGIGLWGLIKSVAWGYDMFMGLLLFTPVAFVAWFPFMSEFQTRMLFNQAFSIGLQISRILKGQATRKK</sequence>
<dbReference type="EMBL" id="CP144754">
    <property type="protein sequence ID" value="WVZ96602.1"/>
    <property type="molecule type" value="Genomic_DNA"/>
</dbReference>
<feature type="transmembrane region" description="Helical" evidence="1">
    <location>
        <begin position="404"/>
        <end position="423"/>
    </location>
</feature>
<evidence type="ECO:0000256" key="1">
    <source>
        <dbReference type="SAM" id="Phobius"/>
    </source>
</evidence>
<proteinExistence type="predicted"/>
<dbReference type="PANTHER" id="PTHR12741:SF48">
    <property type="entry name" value="1,3-BETA-GLUCAN SYNTHASE COMPONENT FKS1-RELATED"/>
    <property type="match status" value="1"/>
</dbReference>
<keyword evidence="4" id="KW-1185">Reference proteome</keyword>
<evidence type="ECO:0000313" key="4">
    <source>
        <dbReference type="Proteomes" id="UP001341281"/>
    </source>
</evidence>
<accession>A0AAQ3UUV3</accession>